<protein>
    <submittedName>
        <fullName evidence="1">Uncharacterized protein</fullName>
    </submittedName>
</protein>
<gene>
    <name evidence="1" type="ORF">AVEN_123530_1</name>
</gene>
<sequence length="83" mass="9540">MDYTSPSLKPHLSIVDRISSVSWEPRTWVSEPPSAAPASAQPSEVIVHARMATLRTKEYPRRVVFSTKFTLPYLIITRRLRRC</sequence>
<keyword evidence="2" id="KW-1185">Reference proteome</keyword>
<comment type="caution">
    <text evidence="1">The sequence shown here is derived from an EMBL/GenBank/DDBJ whole genome shotgun (WGS) entry which is preliminary data.</text>
</comment>
<evidence type="ECO:0000313" key="2">
    <source>
        <dbReference type="Proteomes" id="UP000499080"/>
    </source>
</evidence>
<name>A0A4Y2UH65_ARAVE</name>
<evidence type="ECO:0000313" key="1">
    <source>
        <dbReference type="EMBL" id="GBO12429.1"/>
    </source>
</evidence>
<reference evidence="1 2" key="1">
    <citation type="journal article" date="2019" name="Sci. Rep.">
        <title>Orb-weaving spider Araneus ventricosus genome elucidates the spidroin gene catalogue.</title>
        <authorList>
            <person name="Kono N."/>
            <person name="Nakamura H."/>
            <person name="Ohtoshi R."/>
            <person name="Moran D.A.P."/>
            <person name="Shinohara A."/>
            <person name="Yoshida Y."/>
            <person name="Fujiwara M."/>
            <person name="Mori M."/>
            <person name="Tomita M."/>
            <person name="Arakawa K."/>
        </authorList>
    </citation>
    <scope>NUCLEOTIDE SEQUENCE [LARGE SCALE GENOMIC DNA]</scope>
</reference>
<dbReference type="Proteomes" id="UP000499080">
    <property type="component" value="Unassembled WGS sequence"/>
</dbReference>
<organism evidence="1 2">
    <name type="scientific">Araneus ventricosus</name>
    <name type="common">Orbweaver spider</name>
    <name type="synonym">Epeira ventricosa</name>
    <dbReference type="NCBI Taxonomy" id="182803"/>
    <lineage>
        <taxon>Eukaryota</taxon>
        <taxon>Metazoa</taxon>
        <taxon>Ecdysozoa</taxon>
        <taxon>Arthropoda</taxon>
        <taxon>Chelicerata</taxon>
        <taxon>Arachnida</taxon>
        <taxon>Araneae</taxon>
        <taxon>Araneomorphae</taxon>
        <taxon>Entelegynae</taxon>
        <taxon>Araneoidea</taxon>
        <taxon>Araneidae</taxon>
        <taxon>Araneus</taxon>
    </lineage>
</organism>
<accession>A0A4Y2UH65</accession>
<proteinExistence type="predicted"/>
<dbReference type="AlphaFoldDB" id="A0A4Y2UH65"/>
<dbReference type="EMBL" id="BGPR01036971">
    <property type="protein sequence ID" value="GBO12429.1"/>
    <property type="molecule type" value="Genomic_DNA"/>
</dbReference>